<gene>
    <name evidence="1" type="ORF">OV287_01510</name>
</gene>
<sequence>MLKTREQHAYVEATNTVESVRYASTLWAATRRNGLWAGLNLPHLIGTGAAQDALLRSRDFFTRLSGFLNTLKANPELALAHRTLEQLERSAQQWRTAFADAVGIEVYRAPLTQDTTLWLNCASEWGGGSGFNYRVSSHLKKWFDDHSELKDKLEKLTLKMWEEKVIGPLARLTNETAAETAELPAARVLPFPTKRPA</sequence>
<reference evidence="1 2" key="1">
    <citation type="submission" date="2022-11" db="EMBL/GenBank/DDBJ databases">
        <title>Minimal conservation of predation-associated metabolite biosynthetic gene clusters underscores biosynthetic potential of Myxococcota including descriptions for ten novel species: Archangium lansinium sp. nov., Myxococcus landrumus sp. nov., Nannocystis bai.</title>
        <authorList>
            <person name="Ahearne A."/>
            <person name="Stevens C."/>
            <person name="Phillips K."/>
        </authorList>
    </citation>
    <scope>NUCLEOTIDE SEQUENCE [LARGE SCALE GENOMIC DNA]</scope>
    <source>
        <strain evidence="1 2">MIWBW</strain>
    </source>
</reference>
<keyword evidence="2" id="KW-1185">Reference proteome</keyword>
<dbReference type="RefSeq" id="WP_267532167.1">
    <property type="nucleotide sequence ID" value="NZ_JAPNKA010000001.1"/>
</dbReference>
<comment type="caution">
    <text evidence="1">The sequence shown here is derived from an EMBL/GenBank/DDBJ whole genome shotgun (WGS) entry which is preliminary data.</text>
</comment>
<evidence type="ECO:0000313" key="2">
    <source>
        <dbReference type="Proteomes" id="UP001207654"/>
    </source>
</evidence>
<dbReference type="EMBL" id="JAPNKA010000001">
    <property type="protein sequence ID" value="MCY1073150.1"/>
    <property type="molecule type" value="Genomic_DNA"/>
</dbReference>
<organism evidence="1 2">
    <name type="scientific">Archangium lansingense</name>
    <dbReference type="NCBI Taxonomy" id="2995310"/>
    <lineage>
        <taxon>Bacteria</taxon>
        <taxon>Pseudomonadati</taxon>
        <taxon>Myxococcota</taxon>
        <taxon>Myxococcia</taxon>
        <taxon>Myxococcales</taxon>
        <taxon>Cystobacterineae</taxon>
        <taxon>Archangiaceae</taxon>
        <taxon>Archangium</taxon>
    </lineage>
</organism>
<proteinExistence type="predicted"/>
<evidence type="ECO:0000313" key="1">
    <source>
        <dbReference type="EMBL" id="MCY1073150.1"/>
    </source>
</evidence>
<name>A0ABT3ZUS9_9BACT</name>
<protein>
    <submittedName>
        <fullName evidence="1">Uncharacterized protein</fullName>
    </submittedName>
</protein>
<accession>A0ABT3ZUS9</accession>
<dbReference type="Proteomes" id="UP001207654">
    <property type="component" value="Unassembled WGS sequence"/>
</dbReference>